<dbReference type="InterPro" id="IPR045851">
    <property type="entry name" value="AMP-bd_C_sf"/>
</dbReference>
<dbReference type="AlphaFoldDB" id="A0A7W9KPJ4"/>
<dbReference type="Pfam" id="PF00668">
    <property type="entry name" value="Condensation"/>
    <property type="match status" value="1"/>
</dbReference>
<organism evidence="6 7">
    <name type="scientific">Kutzneria kofuensis</name>
    <dbReference type="NCBI Taxonomy" id="103725"/>
    <lineage>
        <taxon>Bacteria</taxon>
        <taxon>Bacillati</taxon>
        <taxon>Actinomycetota</taxon>
        <taxon>Actinomycetes</taxon>
        <taxon>Pseudonocardiales</taxon>
        <taxon>Pseudonocardiaceae</taxon>
        <taxon>Kutzneria</taxon>
    </lineage>
</organism>
<dbReference type="PROSITE" id="PS00455">
    <property type="entry name" value="AMP_BINDING"/>
    <property type="match status" value="1"/>
</dbReference>
<dbReference type="Gene3D" id="3.40.50.12780">
    <property type="entry name" value="N-terminal domain of ligase-like"/>
    <property type="match status" value="1"/>
</dbReference>
<dbReference type="PANTHER" id="PTHR45527">
    <property type="entry name" value="NONRIBOSOMAL PEPTIDE SYNTHETASE"/>
    <property type="match status" value="1"/>
</dbReference>
<dbReference type="InterPro" id="IPR020806">
    <property type="entry name" value="PKS_PP-bd"/>
</dbReference>
<dbReference type="RefSeq" id="WP_184868037.1">
    <property type="nucleotide sequence ID" value="NZ_BAAAWY010000101.1"/>
</dbReference>
<dbReference type="NCBIfam" id="TIGR01733">
    <property type="entry name" value="AA-adenyl-dom"/>
    <property type="match status" value="1"/>
</dbReference>
<dbReference type="PROSITE" id="PS50075">
    <property type="entry name" value="CARRIER"/>
    <property type="match status" value="1"/>
</dbReference>
<evidence type="ECO:0000313" key="6">
    <source>
        <dbReference type="EMBL" id="MBB5896370.1"/>
    </source>
</evidence>
<reference evidence="6 7" key="1">
    <citation type="submission" date="2020-08" db="EMBL/GenBank/DDBJ databases">
        <title>Sequencing the genomes of 1000 actinobacteria strains.</title>
        <authorList>
            <person name="Klenk H.-P."/>
        </authorList>
    </citation>
    <scope>NUCLEOTIDE SEQUENCE [LARGE SCALE GENOMIC DNA]</scope>
    <source>
        <strain evidence="6 7">DSM 43851</strain>
    </source>
</reference>
<keyword evidence="3" id="KW-0597">Phosphoprotein</keyword>
<evidence type="ECO:0000313" key="7">
    <source>
        <dbReference type="Proteomes" id="UP000585638"/>
    </source>
</evidence>
<dbReference type="Pfam" id="PF13193">
    <property type="entry name" value="AMP-binding_C"/>
    <property type="match status" value="1"/>
</dbReference>
<dbReference type="SUPFAM" id="SSF56801">
    <property type="entry name" value="Acetyl-CoA synthetase-like"/>
    <property type="match status" value="1"/>
</dbReference>
<accession>A0A7W9KPJ4</accession>
<dbReference type="InterPro" id="IPR036736">
    <property type="entry name" value="ACP-like_sf"/>
</dbReference>
<dbReference type="Gene3D" id="3.30.559.30">
    <property type="entry name" value="Nonribosomal peptide synthetase, condensation domain"/>
    <property type="match status" value="1"/>
</dbReference>
<dbReference type="InterPro" id="IPR001242">
    <property type="entry name" value="Condensation_dom"/>
</dbReference>
<dbReference type="Gene3D" id="3.30.559.10">
    <property type="entry name" value="Chloramphenicol acetyltransferase-like domain"/>
    <property type="match status" value="1"/>
</dbReference>
<evidence type="ECO:0000256" key="4">
    <source>
        <dbReference type="SAM" id="MobiDB-lite"/>
    </source>
</evidence>
<evidence type="ECO:0000256" key="2">
    <source>
        <dbReference type="ARBA" id="ARBA00022450"/>
    </source>
</evidence>
<evidence type="ECO:0000256" key="3">
    <source>
        <dbReference type="ARBA" id="ARBA00022553"/>
    </source>
</evidence>
<dbReference type="SMART" id="SM00823">
    <property type="entry name" value="PKS_PP"/>
    <property type="match status" value="1"/>
</dbReference>
<dbReference type="GO" id="GO:0008610">
    <property type="term" value="P:lipid biosynthetic process"/>
    <property type="evidence" value="ECO:0007669"/>
    <property type="project" value="UniProtKB-ARBA"/>
</dbReference>
<dbReference type="Pfam" id="PF00550">
    <property type="entry name" value="PP-binding"/>
    <property type="match status" value="1"/>
</dbReference>
<gene>
    <name evidence="6" type="ORF">BJ998_007566</name>
</gene>
<sequence>MNVGLPPSPTARAGESVTTRENSLWLLNHLVPDSGVSNIALAFGVDSRLRWWPLQAAVSQLLRRHEVLRTTYHDRAGTLTRTVLPADEAVVDVDIVQVDSQRLDDELTAFAAVPFEPDGGLLVRAALFLCPAGDVFCLVAHHLVFDGRSVSIATRELVELVTAAAAEQPVPPALTGEVPAPVHREPARSTVEYWRQALDGVDGASTALSVGDEPSVQSDLRGGRILHHFGERAHAAVAELRAGLRASDHVILLAVFQALLVRHGAGPDVVVGCPVDIRGPADADTIGYLINTIAVRQQVTADTPFAELVRRTRATFLEAISHADASIDAVLAELPRQVAGWKSTVFRHMFNFMDVGDRTSGPLDRIGARGVDVHNGFSRFDFEFFVQRGAKGTTVRALYGADAFTAAEIELLLQRYEALLTAATAAPDSPIGLLDVFGELDRQLIDAANDTEAPVPVDTVPGMIARWVLERPDAAAVVEAGRTVSYRQLWSRVQDVATRLRACGVGPGSIVGVAGERSADLVAAVLGVLLCGAAYLPLDPEHPHRRFGQVIENSGVDVVIGDATALGAQGDALADLTTVPLTDDGSADPAPVAVEDASLMDGPAYVIYTSGTTGVPKGVRISHRSLANTVVHFGRLLGADGPLSTVWQTSFTFDISALELFLPLAHGAALVVADDVTRSDGAAFLDLVGRHDVRVVQATPTSWHQLLGDQDVQLAGRVLLCGGEPLTPALARRLTATGARVFNVYGPTETTIWSTCAELDRTGVDDVHVGRPIANTTVFIADESGRELPVGPVGELCIAGAGVAEGYHRADELTADRFGSHGTHGRFYRTGDLARWDVAGRIRLVGRADRQVKIRGNRIELDEIESVLQEHPEVTAAAVVLERAGEPDARLVAVVQAQDRPGLAADLWAHARAALAPAAVPQEFRVAARLPVTANGKLDRKAALVALPALTEAVQRPEPTDERLRNRLELLVRLWGRVLGRDDTTADTNFFLHGGHSLLGISLLRRLREATSVRVRLAELFANPTPRDMLTRLSGSDAGKQWPAEAPGATSPRGGTR</sequence>
<evidence type="ECO:0000259" key="5">
    <source>
        <dbReference type="PROSITE" id="PS50075"/>
    </source>
</evidence>
<dbReference type="Gene3D" id="1.10.1200.10">
    <property type="entry name" value="ACP-like"/>
    <property type="match status" value="1"/>
</dbReference>
<keyword evidence="2" id="KW-0596">Phosphopantetheine</keyword>
<keyword evidence="7" id="KW-1185">Reference proteome</keyword>
<name>A0A7W9KPJ4_9PSEU</name>
<dbReference type="InterPro" id="IPR010071">
    <property type="entry name" value="AA_adenyl_dom"/>
</dbReference>
<dbReference type="InterPro" id="IPR042099">
    <property type="entry name" value="ANL_N_sf"/>
</dbReference>
<dbReference type="PANTHER" id="PTHR45527:SF1">
    <property type="entry name" value="FATTY ACID SYNTHASE"/>
    <property type="match status" value="1"/>
</dbReference>
<feature type="domain" description="Carrier" evidence="5">
    <location>
        <begin position="962"/>
        <end position="1037"/>
    </location>
</feature>
<dbReference type="GO" id="GO:0043041">
    <property type="term" value="P:amino acid activation for nonribosomal peptide biosynthetic process"/>
    <property type="evidence" value="ECO:0007669"/>
    <property type="project" value="TreeGrafter"/>
</dbReference>
<dbReference type="Gene3D" id="3.30.300.30">
    <property type="match status" value="1"/>
</dbReference>
<dbReference type="GO" id="GO:0044550">
    <property type="term" value="P:secondary metabolite biosynthetic process"/>
    <property type="evidence" value="ECO:0007669"/>
    <property type="project" value="TreeGrafter"/>
</dbReference>
<dbReference type="InterPro" id="IPR020845">
    <property type="entry name" value="AMP-binding_CS"/>
</dbReference>
<proteinExistence type="predicted"/>
<evidence type="ECO:0000256" key="1">
    <source>
        <dbReference type="ARBA" id="ARBA00001957"/>
    </source>
</evidence>
<dbReference type="Pfam" id="PF00501">
    <property type="entry name" value="AMP-binding"/>
    <property type="match status" value="1"/>
</dbReference>
<feature type="region of interest" description="Disordered" evidence="4">
    <location>
        <begin position="1028"/>
        <end position="1057"/>
    </location>
</feature>
<protein>
    <submittedName>
        <fullName evidence="6">Amino acid adenylation domain-containing protein</fullName>
    </submittedName>
</protein>
<dbReference type="GO" id="GO:0031177">
    <property type="term" value="F:phosphopantetheine binding"/>
    <property type="evidence" value="ECO:0007669"/>
    <property type="project" value="InterPro"/>
</dbReference>
<dbReference type="InterPro" id="IPR023213">
    <property type="entry name" value="CAT-like_dom_sf"/>
</dbReference>
<dbReference type="GO" id="GO:0003824">
    <property type="term" value="F:catalytic activity"/>
    <property type="evidence" value="ECO:0007669"/>
    <property type="project" value="InterPro"/>
</dbReference>
<dbReference type="SUPFAM" id="SSF52777">
    <property type="entry name" value="CoA-dependent acyltransferases"/>
    <property type="match status" value="2"/>
</dbReference>
<dbReference type="GO" id="GO:0005737">
    <property type="term" value="C:cytoplasm"/>
    <property type="evidence" value="ECO:0007669"/>
    <property type="project" value="TreeGrafter"/>
</dbReference>
<dbReference type="InterPro" id="IPR025110">
    <property type="entry name" value="AMP-bd_C"/>
</dbReference>
<comment type="cofactor">
    <cofactor evidence="1">
        <name>pantetheine 4'-phosphate</name>
        <dbReference type="ChEBI" id="CHEBI:47942"/>
    </cofactor>
</comment>
<dbReference type="InterPro" id="IPR000873">
    <property type="entry name" value="AMP-dep_synth/lig_dom"/>
</dbReference>
<dbReference type="Proteomes" id="UP000585638">
    <property type="component" value="Unassembled WGS sequence"/>
</dbReference>
<comment type="caution">
    <text evidence="6">The sequence shown here is derived from an EMBL/GenBank/DDBJ whole genome shotgun (WGS) entry which is preliminary data.</text>
</comment>
<dbReference type="InterPro" id="IPR009081">
    <property type="entry name" value="PP-bd_ACP"/>
</dbReference>
<dbReference type="CDD" id="cd05930">
    <property type="entry name" value="A_NRPS"/>
    <property type="match status" value="1"/>
</dbReference>
<dbReference type="SUPFAM" id="SSF47336">
    <property type="entry name" value="ACP-like"/>
    <property type="match status" value="1"/>
</dbReference>
<dbReference type="EMBL" id="JACHIR010000001">
    <property type="protein sequence ID" value="MBB5896370.1"/>
    <property type="molecule type" value="Genomic_DNA"/>
</dbReference>